<evidence type="ECO:0000256" key="3">
    <source>
        <dbReference type="ARBA" id="ARBA00023242"/>
    </source>
</evidence>
<keyword evidence="3" id="KW-0539">Nucleus</keyword>
<name>A0A1U7LJY6_NEOID</name>
<dbReference type="OrthoDB" id="277109at2759"/>
<keyword evidence="5" id="KW-1185">Reference proteome</keyword>
<organism evidence="4 5">
    <name type="scientific">Neolecta irregularis (strain DAH-3)</name>
    <dbReference type="NCBI Taxonomy" id="1198029"/>
    <lineage>
        <taxon>Eukaryota</taxon>
        <taxon>Fungi</taxon>
        <taxon>Dikarya</taxon>
        <taxon>Ascomycota</taxon>
        <taxon>Taphrinomycotina</taxon>
        <taxon>Neolectales</taxon>
        <taxon>Neolectaceae</taxon>
        <taxon>Neolecta</taxon>
    </lineage>
</organism>
<dbReference type="GO" id="GO:0005681">
    <property type="term" value="C:spliceosomal complex"/>
    <property type="evidence" value="ECO:0007669"/>
    <property type="project" value="TreeGrafter"/>
</dbReference>
<gene>
    <name evidence="4" type="ORF">NEOLI_005218</name>
</gene>
<evidence type="ECO:0000256" key="1">
    <source>
        <dbReference type="ARBA" id="ARBA00004123"/>
    </source>
</evidence>
<comment type="subcellular location">
    <subcellularLocation>
        <location evidence="1">Nucleus</location>
    </subcellularLocation>
</comment>
<comment type="caution">
    <text evidence="4">The sequence shown here is derived from an EMBL/GenBank/DDBJ whole genome shotgun (WGS) entry which is preliminary data.</text>
</comment>
<dbReference type="Proteomes" id="UP000186594">
    <property type="component" value="Unassembled WGS sequence"/>
</dbReference>
<comment type="similarity">
    <text evidence="2">Belongs to the BUD31 (G10) family.</text>
</comment>
<dbReference type="GO" id="GO:0000398">
    <property type="term" value="P:mRNA splicing, via spliceosome"/>
    <property type="evidence" value="ECO:0007669"/>
    <property type="project" value="TreeGrafter"/>
</dbReference>
<proteinExistence type="inferred from homology"/>
<protein>
    <submittedName>
        <fullName evidence="4">Pre-mRNA-splicing factor cwf14</fullName>
    </submittedName>
</protein>
<dbReference type="STRING" id="1198029.A0A1U7LJY6"/>
<dbReference type="PRINTS" id="PR00322">
    <property type="entry name" value="G10"/>
</dbReference>
<dbReference type="PANTHER" id="PTHR19411:SF0">
    <property type="entry name" value="PROTEIN BUD31 HOMOLOG"/>
    <property type="match status" value="1"/>
</dbReference>
<dbReference type="PANTHER" id="PTHR19411">
    <property type="entry name" value="PROTEIN BUD31-RELATED"/>
    <property type="match status" value="1"/>
</dbReference>
<dbReference type="Pfam" id="PF01125">
    <property type="entry name" value="BUD31"/>
    <property type="match status" value="1"/>
</dbReference>
<accession>A0A1U7LJY6</accession>
<dbReference type="EMBL" id="LXFE01002488">
    <property type="protein sequence ID" value="OLL22976.1"/>
    <property type="molecule type" value="Genomic_DNA"/>
</dbReference>
<reference evidence="4 5" key="1">
    <citation type="submission" date="2016-04" db="EMBL/GenBank/DDBJ databases">
        <title>Evolutionary innovation and constraint leading to complex multicellularity in the Ascomycota.</title>
        <authorList>
            <person name="Cisse O."/>
            <person name="Nguyen A."/>
            <person name="Hewitt D.A."/>
            <person name="Jedd G."/>
            <person name="Stajich J.E."/>
        </authorList>
    </citation>
    <scope>NUCLEOTIDE SEQUENCE [LARGE SCALE GENOMIC DNA]</scope>
    <source>
        <strain evidence="4 5">DAH-3</strain>
    </source>
</reference>
<evidence type="ECO:0000256" key="2">
    <source>
        <dbReference type="ARBA" id="ARBA00005287"/>
    </source>
</evidence>
<dbReference type="OMA" id="FGTSCIC"/>
<sequence length="147" mass="17052">MPKVRTLRTKKPPPGYAEIEATLLEFSRKMKDAENTPHEGLSKRQSLWPIFQISHQRSRYIYELFYKRESISEDLYQWLLKQGYADGKLIAKWKKNGYEKLCCLQCIQSKETNFNGTCICRVPRAKVDTDKNVECITCGCRGCCSGD</sequence>
<evidence type="ECO:0000313" key="5">
    <source>
        <dbReference type="Proteomes" id="UP000186594"/>
    </source>
</evidence>
<evidence type="ECO:0000313" key="4">
    <source>
        <dbReference type="EMBL" id="OLL22976.1"/>
    </source>
</evidence>
<dbReference type="AlphaFoldDB" id="A0A1U7LJY6"/>
<dbReference type="InterPro" id="IPR001748">
    <property type="entry name" value="BUD31"/>
</dbReference>